<gene>
    <name evidence="2" type="ORF">J0A69_11765</name>
</gene>
<feature type="domain" description="DinB-like" evidence="1">
    <location>
        <begin position="45"/>
        <end position="161"/>
    </location>
</feature>
<evidence type="ECO:0000259" key="1">
    <source>
        <dbReference type="Pfam" id="PF12867"/>
    </source>
</evidence>
<organism evidence="2 3">
    <name type="scientific">Algoriphagus pacificus</name>
    <dbReference type="NCBI Taxonomy" id="2811234"/>
    <lineage>
        <taxon>Bacteria</taxon>
        <taxon>Pseudomonadati</taxon>
        <taxon>Bacteroidota</taxon>
        <taxon>Cytophagia</taxon>
        <taxon>Cytophagales</taxon>
        <taxon>Cyclobacteriaceae</taxon>
        <taxon>Algoriphagus</taxon>
    </lineage>
</organism>
<dbReference type="InterPro" id="IPR034660">
    <property type="entry name" value="DinB/YfiT-like"/>
</dbReference>
<dbReference type="RefSeq" id="WP_206586746.1">
    <property type="nucleotide sequence ID" value="NZ_JAFKCU010000002.1"/>
</dbReference>
<dbReference type="EMBL" id="JAFKCU010000002">
    <property type="protein sequence ID" value="MBN7816113.1"/>
    <property type="molecule type" value="Genomic_DNA"/>
</dbReference>
<dbReference type="Pfam" id="PF12867">
    <property type="entry name" value="DinB_2"/>
    <property type="match status" value="1"/>
</dbReference>
<dbReference type="Proteomes" id="UP000664480">
    <property type="component" value="Unassembled WGS sequence"/>
</dbReference>
<proteinExistence type="predicted"/>
<dbReference type="Gene3D" id="1.20.120.450">
    <property type="entry name" value="dinb family like domain"/>
    <property type="match status" value="1"/>
</dbReference>
<reference evidence="2 3" key="1">
    <citation type="submission" date="2021-03" db="EMBL/GenBank/DDBJ databases">
        <title>novel species isolated from a fishpond in China.</title>
        <authorList>
            <person name="Lu H."/>
            <person name="Cai Z."/>
        </authorList>
    </citation>
    <scope>NUCLEOTIDE SEQUENCE [LARGE SCALE GENOMIC DNA]</scope>
    <source>
        <strain evidence="2 3">YJ13C</strain>
    </source>
</reference>
<sequence>MGKPLTFSILKEYNVFMKETLRIRSLFEKQYDGDPWLGVNFISKLSQITPEIAAYKFSPETNSIWEILNHIIGWREAVLQGIPQNGYISPEHNFICPIESPTDLEWEHTLVRLKDSQEDWLDFLNETDKTLLQKPFSKKIYNHYELILGVLHHDIYHLGQISLLLNFCKNIEGLKK</sequence>
<evidence type="ECO:0000313" key="3">
    <source>
        <dbReference type="Proteomes" id="UP000664480"/>
    </source>
</evidence>
<accession>A0ABS3CG88</accession>
<protein>
    <submittedName>
        <fullName evidence="2">DinB family protein</fullName>
    </submittedName>
</protein>
<comment type="caution">
    <text evidence="2">The sequence shown here is derived from an EMBL/GenBank/DDBJ whole genome shotgun (WGS) entry which is preliminary data.</text>
</comment>
<dbReference type="InterPro" id="IPR024775">
    <property type="entry name" value="DinB-like"/>
</dbReference>
<keyword evidence="3" id="KW-1185">Reference proteome</keyword>
<evidence type="ECO:0000313" key="2">
    <source>
        <dbReference type="EMBL" id="MBN7816113.1"/>
    </source>
</evidence>
<dbReference type="SUPFAM" id="SSF109854">
    <property type="entry name" value="DinB/YfiT-like putative metalloenzymes"/>
    <property type="match status" value="1"/>
</dbReference>
<name>A0ABS3CG88_9BACT</name>